<dbReference type="AlphaFoldDB" id="A0A1X9PTP5"/>
<keyword evidence="4 5" id="KW-0604">Photosystem II</keyword>
<dbReference type="RefSeq" id="YP_009370340.1">
    <property type="nucleotide sequence ID" value="NC_034787.1"/>
</dbReference>
<proteinExistence type="inferred from homology"/>
<keyword evidence="7" id="KW-0934">Plastid</keyword>
<dbReference type="HAMAP" id="MF_01370">
    <property type="entry name" value="PSII_Psb28"/>
    <property type="match status" value="1"/>
</dbReference>
<geneLocation type="chloroplast" evidence="7"/>
<evidence type="ECO:0000256" key="6">
    <source>
        <dbReference type="RuleBase" id="RU003509"/>
    </source>
</evidence>
<keyword evidence="7" id="KW-0150">Chloroplast</keyword>
<keyword evidence="2 5" id="KW-0602">Photosynthesis</keyword>
<comment type="similarity">
    <text evidence="5 6">Belongs to the Psb28 family.</text>
</comment>
<dbReference type="GO" id="GO:0009535">
    <property type="term" value="C:chloroplast thylakoid membrane"/>
    <property type="evidence" value="ECO:0007669"/>
    <property type="project" value="UniProtKB-SubCell"/>
</dbReference>
<dbReference type="InterPro" id="IPR038676">
    <property type="entry name" value="Psb28_c1_sf"/>
</dbReference>
<evidence type="ECO:0000256" key="2">
    <source>
        <dbReference type="ARBA" id="ARBA00022531"/>
    </source>
</evidence>
<dbReference type="EMBL" id="KY709209">
    <property type="protein sequence ID" value="ARO90829.1"/>
    <property type="molecule type" value="Genomic_DNA"/>
</dbReference>
<keyword evidence="3 5" id="KW-0472">Membrane</keyword>
<dbReference type="PANTHER" id="PTHR34963:SF2">
    <property type="entry name" value="PHOTOSYSTEM II REACTION CENTER PSB28 PROTEIN, CHLOROPLASTIC"/>
    <property type="match status" value="1"/>
</dbReference>
<dbReference type="Gene3D" id="2.40.30.220">
    <property type="entry name" value="Photosystem II Psb28"/>
    <property type="match status" value="1"/>
</dbReference>
<evidence type="ECO:0000256" key="3">
    <source>
        <dbReference type="ARBA" id="ARBA00023136"/>
    </source>
</evidence>
<keyword evidence="5" id="KW-0793">Thylakoid</keyword>
<dbReference type="NCBIfam" id="TIGR03047">
    <property type="entry name" value="PS_II_psb28"/>
    <property type="match status" value="1"/>
</dbReference>
<organism evidence="7">
    <name type="scientific">Bulboplastis apyrenoidosa</name>
    <dbReference type="NCBI Taxonomy" id="1070855"/>
    <lineage>
        <taxon>Eukaryota</taxon>
        <taxon>Rhodophyta</taxon>
        <taxon>Rhodellophyceae</taxon>
        <taxon>Dixoniellales</taxon>
        <taxon>Dixoniellaceae</taxon>
        <taxon>Bulboplastis</taxon>
    </lineage>
</organism>
<evidence type="ECO:0000256" key="4">
    <source>
        <dbReference type="ARBA" id="ARBA00023276"/>
    </source>
</evidence>
<reference evidence="7" key="1">
    <citation type="submission" date="2017-03" db="EMBL/GenBank/DDBJ databases">
        <title>The new red algal subphylum Proteorhodophytina comprises the largest and most divergent plastid genomes known.</title>
        <authorList>
            <person name="Munoz-Gomez S.A."/>
            <person name="Mejia-Franco F.G."/>
            <person name="Durnin K."/>
            <person name="Morgan C."/>
            <person name="Grisdale C.J."/>
            <person name="Archibald J.M."/>
            <person name="Slamovits C.H."/>
        </authorList>
    </citation>
    <scope>NUCLEOTIDE SEQUENCE</scope>
    <source>
        <strain evidence="7">NIES-2742</strain>
    </source>
</reference>
<sequence>MASIQFIIGINEETVPNVSLTRSRDGNTGTAIFSFTNPQVFDINASSQGEISGMYLLDEEGELSTRDVNAKFVNGKPQILEAIYIIKNPAEWDRFMRFMERYSRKNGLTFTKAVS</sequence>
<protein>
    <recommendedName>
        <fullName evidence="5 6">Photosystem II reaction center Psb28 protein</fullName>
    </recommendedName>
    <alternativeName>
        <fullName evidence="5">Photosystem II 13 kDa protein</fullName>
    </alternativeName>
    <alternativeName>
        <fullName evidence="5">Photosystem II reaction center W protein</fullName>
    </alternativeName>
</protein>
<evidence type="ECO:0000313" key="7">
    <source>
        <dbReference type="EMBL" id="ARO90829.1"/>
    </source>
</evidence>
<comment type="subcellular location">
    <subcellularLocation>
        <location evidence="1">Membrane</location>
        <topology evidence="1">Peripheral membrane protein</topology>
    </subcellularLocation>
    <subcellularLocation>
        <location evidence="5">Plastid</location>
        <location evidence="5">Chloroplast thylakoid membrane</location>
        <topology evidence="5">Peripheral membrane protein</topology>
        <orientation evidence="5">Stromal side</orientation>
    </subcellularLocation>
</comment>
<evidence type="ECO:0000256" key="1">
    <source>
        <dbReference type="ARBA" id="ARBA00004170"/>
    </source>
</evidence>
<dbReference type="GO" id="GO:0009523">
    <property type="term" value="C:photosystem II"/>
    <property type="evidence" value="ECO:0007669"/>
    <property type="project" value="UniProtKB-KW"/>
</dbReference>
<comment type="subunit">
    <text evidence="5">Part of the photosystem II complex.</text>
</comment>
<dbReference type="Pfam" id="PF03912">
    <property type="entry name" value="Psb28"/>
    <property type="match status" value="1"/>
</dbReference>
<dbReference type="InterPro" id="IPR005610">
    <property type="entry name" value="PSII_Psb28_class-1"/>
</dbReference>
<dbReference type="GeneID" id="32887525"/>
<dbReference type="GO" id="GO:0015979">
    <property type="term" value="P:photosynthesis"/>
    <property type="evidence" value="ECO:0007669"/>
    <property type="project" value="UniProtKB-UniRule"/>
</dbReference>
<dbReference type="PANTHER" id="PTHR34963">
    <property type="match status" value="1"/>
</dbReference>
<accession>A0A1X9PTP5</accession>
<gene>
    <name evidence="5 7" type="primary">psbW</name>
    <name evidence="5" type="synonym">psb28</name>
</gene>
<name>A0A1X9PTP5_9RHOD</name>
<evidence type="ECO:0000256" key="5">
    <source>
        <dbReference type="HAMAP-Rule" id="MF_01370"/>
    </source>
</evidence>